<evidence type="ECO:0000256" key="4">
    <source>
        <dbReference type="ARBA" id="ARBA00022771"/>
    </source>
</evidence>
<feature type="compositionally biased region" description="Basic and acidic residues" evidence="8">
    <location>
        <begin position="541"/>
        <end position="554"/>
    </location>
</feature>
<feature type="domain" description="Arf-GAP" evidence="10">
    <location>
        <begin position="920"/>
        <end position="1040"/>
    </location>
</feature>
<feature type="region of interest" description="Disordered" evidence="8">
    <location>
        <begin position="871"/>
        <end position="911"/>
    </location>
</feature>
<dbReference type="GO" id="GO:0008270">
    <property type="term" value="F:zinc ion binding"/>
    <property type="evidence" value="ECO:0007669"/>
    <property type="project" value="UniProtKB-KW"/>
</dbReference>
<keyword evidence="12" id="KW-1185">Reference proteome</keyword>
<dbReference type="PANTHER" id="PTHR45819">
    <property type="entry name" value="CENTAURIN-GAMMA-1A"/>
    <property type="match status" value="1"/>
</dbReference>
<dbReference type="PROSITE" id="PS51421">
    <property type="entry name" value="RAS"/>
    <property type="match status" value="1"/>
</dbReference>
<dbReference type="SUPFAM" id="SSF50729">
    <property type="entry name" value="PH domain-like"/>
    <property type="match status" value="1"/>
</dbReference>
<dbReference type="Gene3D" id="2.30.29.30">
    <property type="entry name" value="Pleckstrin-homology domain (PH domain)/Phosphotyrosine-binding domain (PTB)"/>
    <property type="match status" value="2"/>
</dbReference>
<evidence type="ECO:0000256" key="6">
    <source>
        <dbReference type="ARBA" id="ARBA00023043"/>
    </source>
</evidence>
<dbReference type="InterPro" id="IPR001806">
    <property type="entry name" value="Small_GTPase"/>
</dbReference>
<dbReference type="Pfam" id="PF01412">
    <property type="entry name" value="ArfGap"/>
    <property type="match status" value="1"/>
</dbReference>
<dbReference type="SMART" id="SM00173">
    <property type="entry name" value="RAS"/>
    <property type="match status" value="1"/>
</dbReference>
<evidence type="ECO:0000259" key="10">
    <source>
        <dbReference type="PROSITE" id="PS50115"/>
    </source>
</evidence>
<dbReference type="STRING" id="53468.A0A0R3UM34"/>
<dbReference type="SUPFAM" id="SSF57863">
    <property type="entry name" value="ArfGap/RecO-like zinc finger"/>
    <property type="match status" value="1"/>
</dbReference>
<keyword evidence="5" id="KW-0862">Zinc</keyword>
<proteinExistence type="inferred from homology"/>
<dbReference type="SUPFAM" id="SSF52540">
    <property type="entry name" value="P-loop containing nucleoside triphosphate hydrolases"/>
    <property type="match status" value="1"/>
</dbReference>
<keyword evidence="3" id="KW-0479">Metal-binding</keyword>
<dbReference type="Pfam" id="PF00071">
    <property type="entry name" value="Ras"/>
    <property type="match status" value="1"/>
</dbReference>
<feature type="domain" description="PH" evidence="9">
    <location>
        <begin position="826"/>
        <end position="857"/>
    </location>
</feature>
<evidence type="ECO:0000313" key="12">
    <source>
        <dbReference type="Proteomes" id="UP000267029"/>
    </source>
</evidence>
<feature type="compositionally biased region" description="Basic and acidic residues" evidence="8">
    <location>
        <begin position="509"/>
        <end position="519"/>
    </location>
</feature>
<dbReference type="Gene3D" id="1.25.40.20">
    <property type="entry name" value="Ankyrin repeat-containing domain"/>
    <property type="match status" value="1"/>
</dbReference>
<dbReference type="Proteomes" id="UP000267029">
    <property type="component" value="Unassembled WGS sequence"/>
</dbReference>
<feature type="region of interest" description="Disordered" evidence="8">
    <location>
        <begin position="1152"/>
        <end position="1235"/>
    </location>
</feature>
<gene>
    <name evidence="11" type="ORF">MCOS_LOCUS8783</name>
</gene>
<evidence type="ECO:0000259" key="9">
    <source>
        <dbReference type="PROSITE" id="PS50003"/>
    </source>
</evidence>
<feature type="compositionally biased region" description="Low complexity" evidence="8">
    <location>
        <begin position="1174"/>
        <end position="1185"/>
    </location>
</feature>
<feature type="compositionally biased region" description="Polar residues" evidence="8">
    <location>
        <begin position="521"/>
        <end position="530"/>
    </location>
</feature>
<dbReference type="GO" id="GO:0003924">
    <property type="term" value="F:GTPase activity"/>
    <property type="evidence" value="ECO:0007669"/>
    <property type="project" value="InterPro"/>
</dbReference>
<evidence type="ECO:0000256" key="8">
    <source>
        <dbReference type="SAM" id="MobiDB-lite"/>
    </source>
</evidence>
<name>A0A0R3UM34_MESCO</name>
<feature type="compositionally biased region" description="Polar residues" evidence="8">
    <location>
        <begin position="633"/>
        <end position="642"/>
    </location>
</feature>
<dbReference type="Gene3D" id="3.40.50.300">
    <property type="entry name" value="P-loop containing nucleotide triphosphate hydrolases"/>
    <property type="match status" value="1"/>
</dbReference>
<dbReference type="InterPro" id="IPR001164">
    <property type="entry name" value="ArfGAP_dom"/>
</dbReference>
<evidence type="ECO:0000256" key="3">
    <source>
        <dbReference type="ARBA" id="ARBA00022723"/>
    </source>
</evidence>
<sequence length="1368" mass="148697">MPSLSGPDGIEDVNSNDIRQEITRFESVHPSIYAMYDLIESLADRRQADLFRRQVASVEDAFVNSQEWTLGHTVPQIKLGLLGSVHSGKSALVHRYLTGTYLQDESPEGGRFKKEVVLDGLSYLLLIRDEGGAPDEQFSRWIDGAVFVFSLDSEDSFRVVCEYFERLDSFRETHDLPIILVGTQDSTSESNPRVIDDSKARRLAISLNKCPYYETCSTYGLNVERVFQDACIKIVQSRPDLSYLLPTSSVQPPRAQPFQMFQQRSQSAFPVQQGFSPQICPPNPYRDRGMPLISQFQSGTIGGDPNMAGCLNTQVPLQCMYANTTARAGSYPQRLPPLPVDNGTNGCINTNTSGGILTTQSAECRRPDMHNNPGFEPDFGDSAHCIISRPSSFAQLRLFTEGGGVGDCSTIIARPVATVLSVPLELPKYLQPPSLPDTYWGVHPFISSDPDQSNVAQWYATSNPSLSDLGKSPGSDKSGSDSGWPTLSRIKHRRRRGERKKHRKYLCIPKRDSRGEAKDSLTPSSTPTQSRKTRPKSNLFKKSDESREKEKKGALDGIGSGRSIPIKQGYLYKRTCKPLSKEWKTKKYVALTDDARLIYHSNIQDYVQNAHGKEIDLSRVTVKIPGVIFRQTGGQVFSNGSGRNPGVEATSDKLAGSSLENTSGPPDQGQASSEGSMNPGNRPHPQQGTKENSNKRYRRVKSSQKAGAADGYAIQYGVCVHGGTQITIYVGLRGTDRQFGYGGGGGEGYCVDGHASRVLGLARSPMFIACATCSRAYRVLLDAELRWATTCSAFYGAFKACRCDPPCPFLTCISSCLELESEGYEFQLISMDRQWNFEAHSSEDRDDWVAHIDQAIIMRLQLLDSSKRTGESQIAGGSADTPSNSWGGGSHSLSGGGGGSDPGTQKDGGSEKAEIIRVDEAMAKSLRSVAGNDTCADYPDWASLNLGEMVCIECSGVHRKLGTHISRIRSLMLDDWTKEAIAVMRAIGNTLANSVWEAAVPGNAANRRKPDSHSSKEEMEAWIRAKYEHREFLPPLPYPEAPLQQQLIDAIARQDTRQVILCLARATPDTVNAPYSRHDPRAAIHIAATLGNIVYLQLLLWYNGNPSVMDAEGRNAFYYAHCSYHFDCASFLARNGCPRQAVPTPSPALFSSAAVAQQPPHHHQQQQRPPPPSAQQQQQQVKSPPAHNPMTPKHQHSAFQQQQQSLQQMGYRGSSGSPSMASGLPPPTPQSVMPGQIPSGFAPVYMHNIMPVSTAAPALHGTMAGNALTPQMTPATVAAAGATLPRRRSPFPPQAVPQGGYLAQPCPAGAMANRPLPVAGGFDPTSGRALVSGLAAPPLVSSLNAPAPLPPPPPPGAKPCDGNQEIGI</sequence>
<keyword evidence="6" id="KW-0040">ANK repeat</keyword>
<dbReference type="SMART" id="SM00105">
    <property type="entry name" value="ArfGap"/>
    <property type="match status" value="1"/>
</dbReference>
<dbReference type="PRINTS" id="PR00405">
    <property type="entry name" value="REVINTRACTNG"/>
</dbReference>
<dbReference type="InterPro" id="IPR036770">
    <property type="entry name" value="Ankyrin_rpt-contain_sf"/>
</dbReference>
<dbReference type="FunFam" id="3.40.50.300:FF:000178">
    <property type="entry name" value="Arf-GAP with GTPase, ANK repeat and PH domain-containing protein 1"/>
    <property type="match status" value="1"/>
</dbReference>
<dbReference type="InterPro" id="IPR001849">
    <property type="entry name" value="PH_domain"/>
</dbReference>
<dbReference type="Gene3D" id="1.10.220.150">
    <property type="entry name" value="Arf GTPase activating protein"/>
    <property type="match status" value="1"/>
</dbReference>
<dbReference type="GO" id="GO:0005525">
    <property type="term" value="F:GTP binding"/>
    <property type="evidence" value="ECO:0007669"/>
    <property type="project" value="InterPro"/>
</dbReference>
<dbReference type="SUPFAM" id="SSF48403">
    <property type="entry name" value="Ankyrin repeat"/>
    <property type="match status" value="1"/>
</dbReference>
<keyword evidence="4 7" id="KW-0863">Zinc-finger</keyword>
<dbReference type="InterPro" id="IPR027417">
    <property type="entry name" value="P-loop_NTPase"/>
</dbReference>
<keyword evidence="2" id="KW-0343">GTPase activation</keyword>
<dbReference type="SMART" id="SM00233">
    <property type="entry name" value="PH"/>
    <property type="match status" value="1"/>
</dbReference>
<feature type="compositionally biased region" description="Pro residues" evidence="8">
    <location>
        <begin position="1347"/>
        <end position="1357"/>
    </location>
</feature>
<evidence type="ECO:0000313" key="11">
    <source>
        <dbReference type="EMBL" id="VDD82780.1"/>
    </source>
</evidence>
<dbReference type="InterPro" id="IPR011993">
    <property type="entry name" value="PH-like_dom_sf"/>
</dbReference>
<feature type="compositionally biased region" description="Low complexity" evidence="8">
    <location>
        <begin position="467"/>
        <end position="483"/>
    </location>
</feature>
<dbReference type="InterPro" id="IPR038508">
    <property type="entry name" value="ArfGAP_dom_sf"/>
</dbReference>
<evidence type="ECO:0000256" key="7">
    <source>
        <dbReference type="PROSITE-ProRule" id="PRU00288"/>
    </source>
</evidence>
<dbReference type="GO" id="GO:0005096">
    <property type="term" value="F:GTPase activator activity"/>
    <property type="evidence" value="ECO:0007669"/>
    <property type="project" value="UniProtKB-KW"/>
</dbReference>
<evidence type="ECO:0000256" key="1">
    <source>
        <dbReference type="ARBA" id="ARBA00005430"/>
    </source>
</evidence>
<organism evidence="11 12">
    <name type="scientific">Mesocestoides corti</name>
    <name type="common">Flatworm</name>
    <dbReference type="NCBI Taxonomy" id="53468"/>
    <lineage>
        <taxon>Eukaryota</taxon>
        <taxon>Metazoa</taxon>
        <taxon>Spiralia</taxon>
        <taxon>Lophotrochozoa</taxon>
        <taxon>Platyhelminthes</taxon>
        <taxon>Cestoda</taxon>
        <taxon>Eucestoda</taxon>
        <taxon>Cyclophyllidea</taxon>
        <taxon>Mesocestoididae</taxon>
        <taxon>Mesocestoides</taxon>
    </lineage>
</organism>
<evidence type="ECO:0000256" key="2">
    <source>
        <dbReference type="ARBA" id="ARBA00022468"/>
    </source>
</evidence>
<feature type="compositionally biased region" description="Gly residues" evidence="8">
    <location>
        <begin position="886"/>
        <end position="901"/>
    </location>
</feature>
<dbReference type="PROSITE" id="PS50003">
    <property type="entry name" value="PH_DOMAIN"/>
    <property type="match status" value="1"/>
</dbReference>
<feature type="region of interest" description="Disordered" evidence="8">
    <location>
        <begin position="1341"/>
        <end position="1368"/>
    </location>
</feature>
<feature type="region of interest" description="Disordered" evidence="8">
    <location>
        <begin position="463"/>
        <end position="560"/>
    </location>
</feature>
<dbReference type="InterPro" id="IPR037278">
    <property type="entry name" value="ARFGAP/RecO"/>
</dbReference>
<dbReference type="PANTHER" id="PTHR45819:SF5">
    <property type="entry name" value="CENTAURIN-GAMMA-1A"/>
    <property type="match status" value="1"/>
</dbReference>
<protein>
    <submittedName>
        <fullName evidence="11">Uncharacterized protein</fullName>
    </submittedName>
</protein>
<comment type="similarity">
    <text evidence="1">Belongs to the centaurin gamma-like family.</text>
</comment>
<evidence type="ECO:0000256" key="5">
    <source>
        <dbReference type="ARBA" id="ARBA00022833"/>
    </source>
</evidence>
<feature type="compositionally biased region" description="Polar residues" evidence="8">
    <location>
        <begin position="658"/>
        <end position="691"/>
    </location>
</feature>
<feature type="compositionally biased region" description="Basic residues" evidence="8">
    <location>
        <begin position="489"/>
        <end position="505"/>
    </location>
</feature>
<dbReference type="PROSITE" id="PS50115">
    <property type="entry name" value="ARFGAP"/>
    <property type="match status" value="1"/>
</dbReference>
<reference evidence="11 12" key="1">
    <citation type="submission" date="2018-10" db="EMBL/GenBank/DDBJ databases">
        <authorList>
            <consortium name="Pathogen Informatics"/>
        </authorList>
    </citation>
    <scope>NUCLEOTIDE SEQUENCE [LARGE SCALE GENOMIC DNA]</scope>
</reference>
<dbReference type="SMART" id="SM00175">
    <property type="entry name" value="RAB"/>
    <property type="match status" value="1"/>
</dbReference>
<dbReference type="EMBL" id="UXSR01005573">
    <property type="protein sequence ID" value="VDD82780.1"/>
    <property type="molecule type" value="Genomic_DNA"/>
</dbReference>
<feature type="region of interest" description="Disordered" evidence="8">
    <location>
        <begin position="633"/>
        <end position="704"/>
    </location>
</feature>
<dbReference type="PROSITE" id="PS51419">
    <property type="entry name" value="RAB"/>
    <property type="match status" value="1"/>
</dbReference>
<dbReference type="InterPro" id="IPR051282">
    <property type="entry name" value="Arf-GAP_GTPase_ANK_PH"/>
</dbReference>
<accession>A0A0R3UM34</accession>
<dbReference type="OrthoDB" id="6136903at2759"/>